<keyword evidence="8" id="KW-0479">Metal-binding</keyword>
<dbReference type="Pfam" id="PF00090">
    <property type="entry name" value="TSP_1"/>
    <property type="match status" value="7"/>
</dbReference>
<keyword evidence="12" id="KW-1185">Reference proteome</keyword>
<evidence type="ECO:0000259" key="11">
    <source>
        <dbReference type="PROSITE" id="PS50060"/>
    </source>
</evidence>
<feature type="binding site" evidence="7">
    <location>
        <position position="264"/>
    </location>
    <ligand>
        <name>an alpha-L-fucosyl-(1-&gt;2)-beta-D-galactosyl derivative</name>
        <dbReference type="ChEBI" id="CHEBI:140327"/>
    </ligand>
</feature>
<evidence type="ECO:0000313" key="12">
    <source>
        <dbReference type="Proteomes" id="UP000515135"/>
    </source>
</evidence>
<dbReference type="GeneID" id="109474103"/>
<dbReference type="PROSITE" id="PS50092">
    <property type="entry name" value="TSP1"/>
    <property type="match status" value="5"/>
</dbReference>
<keyword evidence="10" id="KW-0812">Transmembrane</keyword>
<organism evidence="12 13">
    <name type="scientific">Branchiostoma belcheri</name>
    <name type="common">Amphioxus</name>
    <dbReference type="NCBI Taxonomy" id="7741"/>
    <lineage>
        <taxon>Eukaryota</taxon>
        <taxon>Metazoa</taxon>
        <taxon>Chordata</taxon>
        <taxon>Cephalochordata</taxon>
        <taxon>Leptocardii</taxon>
        <taxon>Amphioxiformes</taxon>
        <taxon>Branchiostomatidae</taxon>
        <taxon>Branchiostoma</taxon>
    </lineage>
</organism>
<dbReference type="InterPro" id="IPR036383">
    <property type="entry name" value="TSP1_rpt_sf"/>
</dbReference>
<dbReference type="Pfam" id="PF00629">
    <property type="entry name" value="MAM"/>
    <property type="match status" value="2"/>
</dbReference>
<comment type="cofactor">
    <cofactor evidence="8">
        <name>Mn(2+)</name>
        <dbReference type="ChEBI" id="CHEBI:29035"/>
    </cofactor>
    <text evidence="8">Binds 1 Mn(2+) ion per subunit.</text>
</comment>
<dbReference type="SUPFAM" id="SSF49899">
    <property type="entry name" value="Concanavalin A-like lectins/glucanases"/>
    <property type="match status" value="2"/>
</dbReference>
<dbReference type="InterPro" id="IPR013320">
    <property type="entry name" value="ConA-like_dom_sf"/>
</dbReference>
<evidence type="ECO:0000256" key="4">
    <source>
        <dbReference type="ARBA" id="ARBA00022737"/>
    </source>
</evidence>
<keyword evidence="8" id="KW-0464">Manganese</keyword>
<dbReference type="InterPro" id="IPR029044">
    <property type="entry name" value="Nucleotide-diphossugar_trans"/>
</dbReference>
<feature type="transmembrane region" description="Helical" evidence="10">
    <location>
        <begin position="1145"/>
        <end position="1169"/>
    </location>
</feature>
<comment type="similarity">
    <text evidence="1">Belongs to the glycosyltransferase 6 family.</text>
</comment>
<keyword evidence="4" id="KW-0677">Repeat</keyword>
<keyword evidence="10" id="KW-1133">Transmembrane helix</keyword>
<dbReference type="SUPFAM" id="SSF53448">
    <property type="entry name" value="Nucleotide-diphospho-sugar transferases"/>
    <property type="match status" value="1"/>
</dbReference>
<evidence type="ECO:0000256" key="9">
    <source>
        <dbReference type="SAM" id="MobiDB-lite"/>
    </source>
</evidence>
<sequence length="1194" mass="130592">MQIMVDIQVASHLRTRRFFMLLLVATIIIVLLTMHPWFLDSWFLRRSRPKYGAWGAPVIWDDTVDYDKAKRLFPEKSVNIGLVTVAMGKNFAYLQDFLQTAEEHFLPNQKVMYFVFTDGSKKVPNLPVKKNRKVSAISLNELSQGTPVTKMEAIHNRVLKQEEDLDYVFCLNVDFQFVGKFGEETLGELVGTLHPGFYWKNRYSFPYETNADSKAYVAPTEGEMYFAGGLFGGNRESMLRLTDTCAKYRAEDKTNGVEAAQHDEGYLNRYFVDHAPTKILSPEYCYPKDFWYMPWVKYKRVIAGLMDVSGGPYDLYSNTTRVKNGDKNIWFHKLVSAQSCDFETDFCGWTQATDDQIDWLITQGPTAARQFAQDFGRPELGTGPIVDHTFGNDIGGYATIMHTGHVDGDRARLVSQEFNNDLVLQFWYHLYGNDIFLHVYLEKGGTMSPIFQTYARASNDDTWKQVILSVTESGPYKIVFETGRDGSFRCQAAIDDVTIVLCGGVCEIPPAPQLACNFDRDLCGFQQDTNDNIDWTKHNHATPNRLYAVQNSVESAKTGPFHDHTLGQYHAGYYMYIESSTPAQTGDVARLFSPETSGPCLEFYFHMFGQQMGTLQVYTRLSGSTDMQLQWELSGDRGDTWNRAVINHNITDNYQVIFHGDIGGFLSDIAIDDVTTWNETCEAFGGWGDWGNWTDCTATCGRGVQNRTRYCDSPPPPYGFTCAVGDDDGDMADTEQQECNKQPCPVDGGWGPWQAAGDCNVTCGRGSQPVDRQCDSPAPQDGGSPCAGPSTDTQSCDNGPCPIDGEWGQWSGFSACNVTCGGGVRLRTRLCDNPPPQHGGDNCVGDDDGDGADTHVVICNRNQCPVDGGWSQWLPWETCSQSCGGGTQRRVRTCTEPAPQYNGNFCQGDTDADGTDEEFQPCQPQTCPVDGGWGVWTSYGACSATCGAGVETRSRRCDSPAPSAGGKHCPGDLDGNGLEEETRACHAGTPCPVDGQWGQWYEITDCNVTCGGGMLVRERLCDTPSPQHGGNPCAGDSDGDGIETGYDVCKTGRCPDWGAWGSWSACTASCGPGDRERARQCDTAGAEPGATCPGDDIGVGVDTEEEPCNNGPCPEGEGCGTSGCPEPGISAGQTQENGEKSDNTAVLAGAACGGIGVLLIAVGLGFLIYKKKQDSKIRPSAGRPRTASSAWSNG</sequence>
<dbReference type="Gene3D" id="2.20.100.10">
    <property type="entry name" value="Thrombospondin type-1 (TSP1) repeat"/>
    <property type="match status" value="7"/>
</dbReference>
<dbReference type="PROSITE" id="PS50060">
    <property type="entry name" value="MAM_2"/>
    <property type="match status" value="2"/>
</dbReference>
<dbReference type="GO" id="GO:0005975">
    <property type="term" value="P:carbohydrate metabolic process"/>
    <property type="evidence" value="ECO:0007669"/>
    <property type="project" value="InterPro"/>
</dbReference>
<dbReference type="SMART" id="SM00209">
    <property type="entry name" value="TSP1"/>
    <property type="match status" value="7"/>
</dbReference>
<gene>
    <name evidence="13" type="primary">LOC109474103</name>
</gene>
<dbReference type="InterPro" id="IPR000884">
    <property type="entry name" value="TSP1_rpt"/>
</dbReference>
<keyword evidence="10" id="KW-0472">Membrane</keyword>
<dbReference type="InterPro" id="IPR052065">
    <property type="entry name" value="Compl_asym_regulator"/>
</dbReference>
<dbReference type="GO" id="GO:0016020">
    <property type="term" value="C:membrane"/>
    <property type="evidence" value="ECO:0007669"/>
    <property type="project" value="InterPro"/>
</dbReference>
<dbReference type="PANTHER" id="PTHR22906:SF50">
    <property type="entry name" value="MAM AND LDL-RECEPTOR CLASS A DOMAIN-CONTAINING PROTEIN 2-LIKE"/>
    <property type="match status" value="1"/>
</dbReference>
<dbReference type="Gene3D" id="3.90.550.10">
    <property type="entry name" value="Spore Coat Polysaccharide Biosynthesis Protein SpsA, Chain A"/>
    <property type="match status" value="1"/>
</dbReference>
<proteinExistence type="inferred from homology"/>
<dbReference type="Pfam" id="PF03414">
    <property type="entry name" value="Glyco_transf_6"/>
    <property type="match status" value="1"/>
</dbReference>
<dbReference type="InterPro" id="IPR000998">
    <property type="entry name" value="MAM_dom"/>
</dbReference>
<dbReference type="PANTHER" id="PTHR22906">
    <property type="entry name" value="PROPERDIN"/>
    <property type="match status" value="1"/>
</dbReference>
<dbReference type="GO" id="GO:0046872">
    <property type="term" value="F:metal ion binding"/>
    <property type="evidence" value="ECO:0007669"/>
    <property type="project" value="UniProtKB-KW"/>
</dbReference>
<feature type="binding site" evidence="7">
    <location>
        <position position="194"/>
    </location>
    <ligand>
        <name>an alpha-L-fucosyl-(1-&gt;2)-beta-D-galactosyl derivative</name>
        <dbReference type="ChEBI" id="CHEBI:140327"/>
    </ligand>
</feature>
<keyword evidence="5" id="KW-1015">Disulfide bond</keyword>
<dbReference type="SMART" id="SM00137">
    <property type="entry name" value="MAM"/>
    <property type="match status" value="2"/>
</dbReference>
<name>A0A6P4Z002_BRABE</name>
<evidence type="ECO:0000256" key="3">
    <source>
        <dbReference type="ARBA" id="ARBA00022679"/>
    </source>
</evidence>
<dbReference type="InterPro" id="IPR005076">
    <property type="entry name" value="Glyco_trans_6"/>
</dbReference>
<evidence type="ECO:0000256" key="7">
    <source>
        <dbReference type="PIRSR" id="PIRSR605076-2"/>
    </source>
</evidence>
<feature type="transmembrane region" description="Helical" evidence="10">
    <location>
        <begin position="18"/>
        <end position="39"/>
    </location>
</feature>
<dbReference type="SUPFAM" id="SSF82895">
    <property type="entry name" value="TSP-1 type 1 repeat"/>
    <property type="match status" value="7"/>
</dbReference>
<dbReference type="Gene3D" id="2.60.120.200">
    <property type="match status" value="2"/>
</dbReference>
<dbReference type="KEGG" id="bbel:109474103"/>
<evidence type="ECO:0000256" key="10">
    <source>
        <dbReference type="SAM" id="Phobius"/>
    </source>
</evidence>
<feature type="region of interest" description="Disordered" evidence="9">
    <location>
        <begin position="1173"/>
        <end position="1194"/>
    </location>
</feature>
<reference evidence="13" key="1">
    <citation type="submission" date="2025-08" db="UniProtKB">
        <authorList>
            <consortium name="RefSeq"/>
        </authorList>
    </citation>
    <scope>IDENTIFICATION</scope>
    <source>
        <tissue evidence="13">Gonad</tissue>
    </source>
</reference>
<dbReference type="GO" id="GO:0016758">
    <property type="term" value="F:hexosyltransferase activity"/>
    <property type="evidence" value="ECO:0007669"/>
    <property type="project" value="InterPro"/>
</dbReference>
<evidence type="ECO:0000256" key="6">
    <source>
        <dbReference type="PIRSR" id="PIRSR605076-1"/>
    </source>
</evidence>
<feature type="active site" description="Nucleophile" evidence="6">
    <location>
        <position position="264"/>
    </location>
</feature>
<dbReference type="OrthoDB" id="446173at2759"/>
<evidence type="ECO:0000256" key="5">
    <source>
        <dbReference type="ARBA" id="ARBA00023157"/>
    </source>
</evidence>
<feature type="domain" description="MAM" evidence="11">
    <location>
        <begin position="514"/>
        <end position="683"/>
    </location>
</feature>
<evidence type="ECO:0000256" key="1">
    <source>
        <dbReference type="ARBA" id="ARBA00010413"/>
    </source>
</evidence>
<protein>
    <submittedName>
        <fullName evidence="13">Uncharacterized protein LOC109474103</fullName>
    </submittedName>
</protein>
<dbReference type="Proteomes" id="UP000515135">
    <property type="component" value="Unplaced"/>
</dbReference>
<dbReference type="AlphaFoldDB" id="A0A6P4Z002"/>
<evidence type="ECO:0000256" key="8">
    <source>
        <dbReference type="PIRSR" id="PIRSR605076-3"/>
    </source>
</evidence>
<evidence type="ECO:0000313" key="13">
    <source>
        <dbReference type="RefSeq" id="XP_019629873.1"/>
    </source>
</evidence>
<keyword evidence="2" id="KW-0328">Glycosyltransferase</keyword>
<accession>A0A6P4Z002</accession>
<dbReference type="CDD" id="cd06263">
    <property type="entry name" value="MAM"/>
    <property type="match status" value="2"/>
</dbReference>
<evidence type="ECO:0000256" key="2">
    <source>
        <dbReference type="ARBA" id="ARBA00022676"/>
    </source>
</evidence>
<feature type="binding site" evidence="8">
    <location>
        <position position="174"/>
    </location>
    <ligand>
        <name>Mn(2+)</name>
        <dbReference type="ChEBI" id="CHEBI:29035"/>
    </ligand>
</feature>
<keyword evidence="3" id="KW-0808">Transferase</keyword>
<feature type="domain" description="MAM" evidence="11">
    <location>
        <begin position="338"/>
        <end position="508"/>
    </location>
</feature>
<dbReference type="PRINTS" id="PR01705">
    <property type="entry name" value="TSP1REPEAT"/>
</dbReference>
<dbReference type="FunFam" id="2.20.100.10:FF:000001">
    <property type="entry name" value="semaphorin-5A isoform X1"/>
    <property type="match status" value="5"/>
</dbReference>
<dbReference type="RefSeq" id="XP_019629873.1">
    <property type="nucleotide sequence ID" value="XM_019774314.1"/>
</dbReference>